<keyword evidence="2" id="KW-0812">Transmembrane</keyword>
<proteinExistence type="predicted"/>
<keyword evidence="4" id="KW-1185">Reference proteome</keyword>
<dbReference type="PATRIC" id="fig|1653479.3.peg.94"/>
<dbReference type="EMBL" id="CP015220">
    <property type="protein sequence ID" value="AMY21422.1"/>
    <property type="molecule type" value="Genomic_DNA"/>
</dbReference>
<reference evidence="4" key="2">
    <citation type="submission" date="2016-04" db="EMBL/GenBank/DDBJ databases">
        <title>Complete Genome and Plasmid Sequences for Rhodococcus fascians D188 and Draft Sequences for Rhodococcus spp. Isolates PBTS 1 and PBTS 2.</title>
        <authorList>
            <person name="Stamer R."/>
            <person name="Vereecke D."/>
            <person name="Zhang Y."/>
            <person name="Schilkey F."/>
            <person name="Devitt N."/>
            <person name="Randall J."/>
        </authorList>
    </citation>
    <scope>NUCLEOTIDE SEQUENCE [LARGE SCALE GENOMIC DNA]</scope>
    <source>
        <strain evidence="4">PBTS2</strain>
    </source>
</reference>
<dbReference type="AlphaFoldDB" id="A0A143QG05"/>
<name>A0A143QG05_RHOFA</name>
<organism evidence="3 4">
    <name type="scientific">Rhodococcoides fascians</name>
    <name type="common">Rhodococcus fascians</name>
    <dbReference type="NCBI Taxonomy" id="1828"/>
    <lineage>
        <taxon>Bacteria</taxon>
        <taxon>Bacillati</taxon>
        <taxon>Actinomycetota</taxon>
        <taxon>Actinomycetes</taxon>
        <taxon>Mycobacteriales</taxon>
        <taxon>Nocardiaceae</taxon>
        <taxon>Rhodococcoides</taxon>
    </lineage>
</organism>
<feature type="transmembrane region" description="Helical" evidence="2">
    <location>
        <begin position="139"/>
        <end position="156"/>
    </location>
</feature>
<dbReference type="RefSeq" id="WP_141214842.1">
    <property type="nucleotide sequence ID" value="NZ_CP015220.1"/>
</dbReference>
<feature type="transmembrane region" description="Helical" evidence="2">
    <location>
        <begin position="187"/>
        <end position="209"/>
    </location>
</feature>
<evidence type="ECO:0000256" key="1">
    <source>
        <dbReference type="SAM" id="MobiDB-lite"/>
    </source>
</evidence>
<evidence type="ECO:0000313" key="4">
    <source>
        <dbReference type="Proteomes" id="UP000076038"/>
    </source>
</evidence>
<evidence type="ECO:0000256" key="2">
    <source>
        <dbReference type="SAM" id="Phobius"/>
    </source>
</evidence>
<feature type="transmembrane region" description="Helical" evidence="2">
    <location>
        <begin position="106"/>
        <end position="127"/>
    </location>
</feature>
<feature type="transmembrane region" description="Helical" evidence="2">
    <location>
        <begin position="77"/>
        <end position="99"/>
    </location>
</feature>
<gene>
    <name evidence="3" type="ORF">A3Q41_00094</name>
</gene>
<protein>
    <submittedName>
        <fullName evidence="3">Uncharacterized protein</fullName>
    </submittedName>
</protein>
<reference evidence="3 4" key="1">
    <citation type="journal article" date="2016" name="Genome Announc.">
        <title>Complete Genome and Plasmid Sequences for Rhodococcus fascians D188 and Draft Sequences for Rhodococcus Isolates PBTS 1 and PBTS 2.</title>
        <authorList>
            <person name="Stamler R.A."/>
            <person name="Vereecke D."/>
            <person name="Zhang Y."/>
            <person name="Schilkey F."/>
            <person name="Devitt N."/>
            <person name="Randall J.J."/>
        </authorList>
    </citation>
    <scope>NUCLEOTIDE SEQUENCE [LARGE SCALE GENOMIC DNA]</scope>
    <source>
        <strain evidence="3 4">PBTS2</strain>
    </source>
</reference>
<feature type="transmembrane region" description="Helical" evidence="2">
    <location>
        <begin position="163"/>
        <end position="181"/>
    </location>
</feature>
<feature type="region of interest" description="Disordered" evidence="1">
    <location>
        <begin position="1"/>
        <end position="31"/>
    </location>
</feature>
<accession>A0A143QG05</accession>
<dbReference type="Proteomes" id="UP000076038">
    <property type="component" value="Chromosome"/>
</dbReference>
<keyword evidence="2" id="KW-0472">Membrane</keyword>
<keyword evidence="2" id="KW-1133">Transmembrane helix</keyword>
<dbReference type="KEGG" id="rhs:A3Q41_00094"/>
<evidence type="ECO:0000313" key="3">
    <source>
        <dbReference type="EMBL" id="AMY21422.1"/>
    </source>
</evidence>
<sequence length="237" mass="24296">MRSPSLDSGPIRSPRGAGNESRSANTSERAHRRAIRTRLTVSGLCAVLLSVLLMWVPNMAPVWPVSTSPAAALASRALSTIDVTAVLTVLAALTVVALVRKLPYGIGVVIACVLGAEVTTALVRHLAASSTTATDLPSGQLVAVTALVGAASMVASATWRPMILGLGTVAALAVGVAQLAVGSVSPVGIVSALLITGVWWPACSVVMLFSPAAAAREARNPFDTAALVAQRRMGRFR</sequence>
<dbReference type="OrthoDB" id="4485583at2"/>
<feature type="transmembrane region" description="Helical" evidence="2">
    <location>
        <begin position="39"/>
        <end position="57"/>
    </location>
</feature>